<dbReference type="EMBL" id="RLIH01000005">
    <property type="protein sequence ID" value="RVU54903.1"/>
    <property type="molecule type" value="Genomic_DNA"/>
</dbReference>
<dbReference type="GO" id="GO:0032259">
    <property type="term" value="P:methylation"/>
    <property type="evidence" value="ECO:0007669"/>
    <property type="project" value="UniProtKB-KW"/>
</dbReference>
<gene>
    <name evidence="3" type="ORF">EF514_04780</name>
</gene>
<name>A0A437S789_9FIRM</name>
<dbReference type="SUPFAM" id="SSF53335">
    <property type="entry name" value="S-adenosyl-L-methionine-dependent methyltransferases"/>
    <property type="match status" value="1"/>
</dbReference>
<dbReference type="GO" id="GO:0008168">
    <property type="term" value="F:methyltransferase activity"/>
    <property type="evidence" value="ECO:0007669"/>
    <property type="project" value="UniProtKB-KW"/>
</dbReference>
<feature type="domain" description="Methyltransferase" evidence="2">
    <location>
        <begin position="41"/>
        <end position="132"/>
    </location>
</feature>
<keyword evidence="1 3" id="KW-0808">Transferase</keyword>
<keyword evidence="4" id="KW-1185">Reference proteome</keyword>
<dbReference type="PANTHER" id="PTHR43861">
    <property type="entry name" value="TRANS-ACONITATE 2-METHYLTRANSFERASE-RELATED"/>
    <property type="match status" value="1"/>
</dbReference>
<comment type="caution">
    <text evidence="3">The sequence shown here is derived from an EMBL/GenBank/DDBJ whole genome shotgun (WGS) entry which is preliminary data.</text>
</comment>
<evidence type="ECO:0000313" key="3">
    <source>
        <dbReference type="EMBL" id="RVU54903.1"/>
    </source>
</evidence>
<dbReference type="CDD" id="cd02440">
    <property type="entry name" value="AdoMet_MTases"/>
    <property type="match status" value="1"/>
</dbReference>
<dbReference type="Gene3D" id="3.40.50.150">
    <property type="entry name" value="Vaccinia Virus protein VP39"/>
    <property type="match status" value="1"/>
</dbReference>
<proteinExistence type="predicted"/>
<protein>
    <submittedName>
        <fullName evidence="3">Class I SAM-dependent methyltransferase</fullName>
    </submittedName>
</protein>
<dbReference type="InterPro" id="IPR029063">
    <property type="entry name" value="SAM-dependent_MTases_sf"/>
</dbReference>
<dbReference type="InterPro" id="IPR041698">
    <property type="entry name" value="Methyltransf_25"/>
</dbReference>
<keyword evidence="3" id="KW-0489">Methyltransferase</keyword>
<dbReference type="RefSeq" id="WP_127724286.1">
    <property type="nucleotide sequence ID" value="NZ_RLIH01000005.1"/>
</dbReference>
<evidence type="ECO:0000256" key="1">
    <source>
        <dbReference type="ARBA" id="ARBA00022679"/>
    </source>
</evidence>
<dbReference type="OrthoDB" id="9811589at2"/>
<evidence type="ECO:0000313" key="4">
    <source>
        <dbReference type="Proteomes" id="UP000288812"/>
    </source>
</evidence>
<dbReference type="Gene3D" id="2.20.25.110">
    <property type="entry name" value="S-adenosyl-L-methionine-dependent methyltransferases"/>
    <property type="match status" value="1"/>
</dbReference>
<sequence>MVYNQFAQIYDKLMYDFDYDKVYNFIDDVYRNSGIKSKKLLELGCGTGNLTEKLLLEFEVDAVDLSVDMLSILSNKIRSDKLRIFNHNMKDFKSDRIYDMVVSCCDSLNYIIVPKEIEETFKNTFSLLKDGGIFIFDLNTEYKFLNMEKTYVEEVDGIFYVWENFFNDTSKENIFSVNFFVEKNNLYERFYEEHIERAYDNSFIVNALKKSGFKEVSVYNEYNNSNTELKDSNRLVYVARR</sequence>
<dbReference type="AlphaFoldDB" id="A0A437S789"/>
<evidence type="ECO:0000259" key="2">
    <source>
        <dbReference type="Pfam" id="PF13649"/>
    </source>
</evidence>
<organism evidence="3 4">
    <name type="scientific">Anaerosphaera multitolerans</name>
    <dbReference type="NCBI Taxonomy" id="2487351"/>
    <lineage>
        <taxon>Bacteria</taxon>
        <taxon>Bacillati</taxon>
        <taxon>Bacillota</taxon>
        <taxon>Tissierellia</taxon>
        <taxon>Tissierellales</taxon>
        <taxon>Peptoniphilaceae</taxon>
        <taxon>Anaerosphaera</taxon>
    </lineage>
</organism>
<dbReference type="Proteomes" id="UP000288812">
    <property type="component" value="Unassembled WGS sequence"/>
</dbReference>
<dbReference type="Pfam" id="PF13649">
    <property type="entry name" value="Methyltransf_25"/>
    <property type="match status" value="1"/>
</dbReference>
<accession>A0A437S789</accession>
<reference evidence="3 4" key="1">
    <citation type="submission" date="2018-11" db="EMBL/GenBank/DDBJ databases">
        <title>Genome sequencing and assembly of Anaerosphaera sp. nov., GS7-6-2.</title>
        <authorList>
            <person name="Rettenmaier R."/>
            <person name="Liebl W."/>
            <person name="Zverlov V."/>
        </authorList>
    </citation>
    <scope>NUCLEOTIDE SEQUENCE [LARGE SCALE GENOMIC DNA]</scope>
    <source>
        <strain evidence="3 4">GS7-6-2</strain>
    </source>
</reference>